<gene>
    <name evidence="2" type="ORF">B5D82_16650</name>
</gene>
<sequence length="287" mass="32003">MNNKPRIFIGSSSDSIDIANACNVALDRSAEVSNWPYAFDKAGSDTLSSLITKAANVDFSLFVFSPDDVITVRGNNHPKVRDNVLFELGLFIGSIGKERCFILKPRNIELYIASDLAGINTLDFDESRSDTNLNCAVNAACIKISEQMDQLGNINRSSATDKLMTPKISKSEYSINDKSLRLLSELLSTHTSSTNGLFFWDIEQKALSFSEAQLQIALIKLIRIGYVDRNITEDNNGNTGFGFTITNSGIEYLLENETRLDSIITAELNEKQQFQQNPLQFGKYRQK</sequence>
<organism evidence="2 3">
    <name type="scientific">Cognaticolwellia beringensis</name>
    <dbReference type="NCBI Taxonomy" id="1967665"/>
    <lineage>
        <taxon>Bacteria</taxon>
        <taxon>Pseudomonadati</taxon>
        <taxon>Pseudomonadota</taxon>
        <taxon>Gammaproteobacteria</taxon>
        <taxon>Alteromonadales</taxon>
        <taxon>Colwelliaceae</taxon>
        <taxon>Cognaticolwellia</taxon>
    </lineage>
</organism>
<dbReference type="OrthoDB" id="5497289at2"/>
<dbReference type="EMBL" id="CP020465">
    <property type="protein sequence ID" value="ASP49256.1"/>
    <property type="molecule type" value="Genomic_DNA"/>
</dbReference>
<accession>A0A222GBK9</accession>
<dbReference type="Pfam" id="PF10137">
    <property type="entry name" value="CAP12-PCTIR_TIR"/>
    <property type="match status" value="1"/>
</dbReference>
<evidence type="ECO:0000313" key="3">
    <source>
        <dbReference type="Proteomes" id="UP000202259"/>
    </source>
</evidence>
<protein>
    <recommendedName>
        <fullName evidence="1">CD-NTase-associated protein 12/Pycsar effector protein TIR domain-containing protein</fullName>
    </recommendedName>
</protein>
<dbReference type="KEGG" id="cber:B5D82_16650"/>
<dbReference type="InterPro" id="IPR019302">
    <property type="entry name" value="CAP12/PCTIR_TIR_dom"/>
</dbReference>
<name>A0A222GBK9_9GAMM</name>
<evidence type="ECO:0000313" key="2">
    <source>
        <dbReference type="EMBL" id="ASP49256.1"/>
    </source>
</evidence>
<evidence type="ECO:0000259" key="1">
    <source>
        <dbReference type="Pfam" id="PF10137"/>
    </source>
</evidence>
<dbReference type="GO" id="GO:0050135">
    <property type="term" value="F:NADP+ nucleosidase activity"/>
    <property type="evidence" value="ECO:0007669"/>
    <property type="project" value="InterPro"/>
</dbReference>
<feature type="domain" description="CD-NTase-associated protein 12/Pycsar effector protein TIR" evidence="1">
    <location>
        <begin position="6"/>
        <end position="125"/>
    </location>
</feature>
<reference evidence="2 3" key="1">
    <citation type="submission" date="2017-08" db="EMBL/GenBank/DDBJ databases">
        <title>Complete genome of Colwellia sp. NB097-1, a psychrophile bacterium ioslated from Bering Sea.</title>
        <authorList>
            <person name="Chen X."/>
        </authorList>
    </citation>
    <scope>NUCLEOTIDE SEQUENCE [LARGE SCALE GENOMIC DNA]</scope>
    <source>
        <strain evidence="2 3">NB097-1</strain>
    </source>
</reference>
<dbReference type="Proteomes" id="UP000202259">
    <property type="component" value="Chromosome"/>
</dbReference>
<dbReference type="RefSeq" id="WP_081153112.1">
    <property type="nucleotide sequence ID" value="NZ_CP020465.1"/>
</dbReference>
<dbReference type="AlphaFoldDB" id="A0A222GBK9"/>
<keyword evidence="3" id="KW-1185">Reference proteome</keyword>
<proteinExistence type="predicted"/>